<feature type="transmembrane region" description="Helical" evidence="2">
    <location>
        <begin position="59"/>
        <end position="82"/>
    </location>
</feature>
<keyword evidence="2" id="KW-0812">Transmembrane</keyword>
<keyword evidence="1" id="KW-0378">Hydrolase</keyword>
<dbReference type="Pfam" id="PF04258">
    <property type="entry name" value="Peptidase_A22B"/>
    <property type="match status" value="1"/>
</dbReference>
<dbReference type="OMA" id="QMIYALP"/>
<evidence type="ECO:0000313" key="3">
    <source>
        <dbReference type="EnsemblPlants" id="Bo3g170750.1"/>
    </source>
</evidence>
<dbReference type="GO" id="GO:0042500">
    <property type="term" value="F:aspartic endopeptidase activity, intramembrane cleaving"/>
    <property type="evidence" value="ECO:0007669"/>
    <property type="project" value="InterPro"/>
</dbReference>
<proteinExistence type="predicted"/>
<evidence type="ECO:0000313" key="4">
    <source>
        <dbReference type="Proteomes" id="UP000032141"/>
    </source>
</evidence>
<evidence type="ECO:0000256" key="2">
    <source>
        <dbReference type="SAM" id="Phobius"/>
    </source>
</evidence>
<organism evidence="3 4">
    <name type="scientific">Brassica oleracea var. oleracea</name>
    <dbReference type="NCBI Taxonomy" id="109376"/>
    <lineage>
        <taxon>Eukaryota</taxon>
        <taxon>Viridiplantae</taxon>
        <taxon>Streptophyta</taxon>
        <taxon>Embryophyta</taxon>
        <taxon>Tracheophyta</taxon>
        <taxon>Spermatophyta</taxon>
        <taxon>Magnoliopsida</taxon>
        <taxon>eudicotyledons</taxon>
        <taxon>Gunneridae</taxon>
        <taxon>Pentapetalae</taxon>
        <taxon>rosids</taxon>
        <taxon>malvids</taxon>
        <taxon>Brassicales</taxon>
        <taxon>Brassicaceae</taxon>
        <taxon>Brassiceae</taxon>
        <taxon>Brassica</taxon>
    </lineage>
</organism>
<feature type="transmembrane region" description="Helical" evidence="2">
    <location>
        <begin position="12"/>
        <end position="38"/>
    </location>
</feature>
<dbReference type="Gramene" id="Bo3g170750.1">
    <property type="protein sequence ID" value="Bo3g170750.1"/>
    <property type="gene ID" value="Bo3g170750"/>
</dbReference>
<dbReference type="GO" id="GO:0006508">
    <property type="term" value="P:proteolysis"/>
    <property type="evidence" value="ECO:0007669"/>
    <property type="project" value="UniProtKB-KW"/>
</dbReference>
<dbReference type="GO" id="GO:0016020">
    <property type="term" value="C:membrane"/>
    <property type="evidence" value="ECO:0007669"/>
    <property type="project" value="InterPro"/>
</dbReference>
<reference evidence="3" key="2">
    <citation type="submission" date="2015-03" db="UniProtKB">
        <authorList>
            <consortium name="EnsemblPlants"/>
        </authorList>
    </citation>
    <scope>IDENTIFICATION</scope>
</reference>
<sequence>MVFSRNLLGLVSGFMMLGLGDIAIPAMLLALVLCFDYPKTRDVVKIFDLKIFKGSQIQMIYALPGYTIGLVSALAAGVLSLLTHSP</sequence>
<keyword evidence="2" id="KW-0472">Membrane</keyword>
<dbReference type="STRING" id="109376.A0A0D3BLN1"/>
<evidence type="ECO:0000256" key="1">
    <source>
        <dbReference type="ARBA" id="ARBA00022670"/>
    </source>
</evidence>
<dbReference type="AlphaFoldDB" id="A0A0D3BLN1"/>
<dbReference type="eggNOG" id="KOG2443">
    <property type="taxonomic scope" value="Eukaryota"/>
</dbReference>
<reference evidence="3 4" key="1">
    <citation type="journal article" date="2014" name="Genome Biol.">
        <title>Transcriptome and methylome profiling reveals relics of genome dominance in the mesopolyploid Brassica oleracea.</title>
        <authorList>
            <person name="Parkin I.A."/>
            <person name="Koh C."/>
            <person name="Tang H."/>
            <person name="Robinson S.J."/>
            <person name="Kagale S."/>
            <person name="Clarke W.E."/>
            <person name="Town C.D."/>
            <person name="Nixon J."/>
            <person name="Krishnakumar V."/>
            <person name="Bidwell S.L."/>
            <person name="Denoeud F."/>
            <person name="Belcram H."/>
            <person name="Links M.G."/>
            <person name="Just J."/>
            <person name="Clarke C."/>
            <person name="Bender T."/>
            <person name="Huebert T."/>
            <person name="Mason A.S."/>
            <person name="Pires J.C."/>
            <person name="Barker G."/>
            <person name="Moore J."/>
            <person name="Walley P.G."/>
            <person name="Manoli S."/>
            <person name="Batley J."/>
            <person name="Edwards D."/>
            <person name="Nelson M.N."/>
            <person name="Wang X."/>
            <person name="Paterson A.H."/>
            <person name="King G."/>
            <person name="Bancroft I."/>
            <person name="Chalhoub B."/>
            <person name="Sharpe A.G."/>
        </authorList>
    </citation>
    <scope>NUCLEOTIDE SEQUENCE</scope>
    <source>
        <strain evidence="3 4">cv. TO1000</strain>
    </source>
</reference>
<protein>
    <submittedName>
        <fullName evidence="3">Uncharacterized protein</fullName>
    </submittedName>
</protein>
<keyword evidence="2" id="KW-1133">Transmembrane helix</keyword>
<dbReference type="HOGENOM" id="CLU_2501037_0_0_1"/>
<accession>A0A0D3BLN1</accession>
<dbReference type="Proteomes" id="UP000032141">
    <property type="component" value="Chromosome C3"/>
</dbReference>
<keyword evidence="1" id="KW-0645">Protease</keyword>
<dbReference type="InterPro" id="IPR007369">
    <property type="entry name" value="Peptidase_A22B_SPP"/>
</dbReference>
<dbReference type="EnsemblPlants" id="Bo3g170750.1">
    <property type="protein sequence ID" value="Bo3g170750.1"/>
    <property type="gene ID" value="Bo3g170750"/>
</dbReference>
<name>A0A0D3BLN1_BRAOL</name>
<keyword evidence="4" id="KW-1185">Reference proteome</keyword>